<organism evidence="2 3">
    <name type="scientific">Hymenobacter telluris</name>
    <dbReference type="NCBI Taxonomy" id="2816474"/>
    <lineage>
        <taxon>Bacteria</taxon>
        <taxon>Pseudomonadati</taxon>
        <taxon>Bacteroidota</taxon>
        <taxon>Cytophagia</taxon>
        <taxon>Cytophagales</taxon>
        <taxon>Hymenobacteraceae</taxon>
        <taxon>Hymenobacter</taxon>
    </lineage>
</organism>
<dbReference type="EMBL" id="JAFLQZ010000034">
    <property type="protein sequence ID" value="MBO0361136.1"/>
    <property type="molecule type" value="Genomic_DNA"/>
</dbReference>
<reference evidence="2" key="1">
    <citation type="submission" date="2021-03" db="EMBL/GenBank/DDBJ databases">
        <authorList>
            <person name="Kim M.K."/>
        </authorList>
    </citation>
    <scope>NUCLEOTIDE SEQUENCE</scope>
    <source>
        <strain evidence="2">BT186</strain>
    </source>
</reference>
<sequence length="1730" mass="188796">MGYLYPSAARRRIAVFFLVLIGNELGFPLVSYALTSGPSQPEFSSFEPVSTNQLVDEFSGDFTYNIPVINIPGPQGSDYPLSLSYHSGATPEEEASWVGYGWTLNPGAINRNTRGFPDDYNSAPVTYHNKMPANWTVTAGGGIGFEAFSKDFSTNVALRYNNYRGYGYNAGVGVSLGKGVVSLGYSVSDGNGSFSASINPAAIIMQPAQSHQEADKTATATHKEKKEHKTAERYAANKISLLGGNHGLFTYSETNRSAHAANYRGGAFNVGSSLEGTPTWLPVGGTVSVSGSYSWQENIPQDQLNAFGYMYSSEADDDGNSTNAIRDYFTEKETAYNKRDYFLGVPFNNADVFSVSGEGVGGGFRLYHDQVGEFVPNSKTSNIGIVNVSPEISIGGNVGPGWDFGAGWQRLSEGPWQPTDDRKHFSAAGQGNDEVFFRFANDLGGQSGPLSDEPVSAQLDRSNFPNNLANLNKSVLETQLGSAAPHGQASHIAYHTKADLYRDDAATERRFSRFFSQRQDLPVNYAQLTPGAICELSVATATGGHYIYGLPVLSRNEGNLQYGIKGEAIQNNYTVSTTKADNQFDVKVGEVRPTAYANSFPLTEIRTPDYIDRTLNGPTADDFGGYTRFNYRKVCGNTSADWYNWRVPYNGLLYQVNSLSDKADDMGTVSYGQKEVVYLQSVQTKTHTAVFVTAPREDSKDAGEEKEGSDNPRARSGAQNENPTGRRGLEKLVRIDLYVNDKVSLDPLTGVVTPQPDARPIKSVHFSYSNDLFSTTISPTNFGLLNATLNAQDASKRNGKLTLTRIWFEYQGIPTKVSPYTFSYAYPSNYADYPAIYQPSGAQSVTTSTTEEQAAGADASYYNQLSAAVQNPGYNPFSLDGWGNYRKQGPVRAANMQAWLDQRDREDLPAGQQYDWDPAAWQLKGITLPTGGQIQVQYEQDDYAYVQDKPVHAMASLLNEPGNGGLEGNHYIIDLASLGITTEKEMQATRQALQERYVGTNRKIFFKFLYNLSDAVTPTLQPLTRNSDYISGYASVKEVDIRDNQLYIDLVDTKDRYTLPHQVCKNFLQTQRAGKLGGSEYGADPSSPIRAVRDLLGWYKTIVGLDTKCVAINRELSYFRIPLVKPKKGGGLRVKRLLTFDKTGLDGQSVLYGSEYIYRMRTADDRIISSGVATTEPSAMREENILVDYLPRQGQSLASKIISGIDRKQTEGPLGESLLPAPSVGYSRVVVRNIHSGRTTTGFTVSEFATARDYPMQVKSGALQSETKFKLQTALVATNQINNTYATQGYSFLLNNMHGQPLRRATYPGNYPGTLATKLPSPTNEQKTTYYEPAKLVGEQTLVPGDYIPVTSEQGQRLNVPPVAGRIYPGREVDITAAQKAVKDNLLDLQFETDVTVGLLFLPSFYAPIFPAFTRSEAELYTHVTSKVIRYPAVVKRIETIQDGIKHTTENIAFDQFSGQAVQTRATDEFKGGYVQESVPAAWVRPEFGPKAGRENIVLKPAAASSNVMSLSLENGNEVWLNFAGSACGFLSKITQGDHLAIASATNNGDNALYFADAPDFFANRVRVYPVVLPLTNVLSTTLPMGIQAATPTNVTSVHIVASGRKNQLAATAGSTTYHSVDYANLTASGPFTTPSKYSTSPFTSAISSWLGSSTQPTDKLPANTTVYEHMNMTAYANKLPTGCVKDASDVTITSVVLAKQIINGKMKVSLVSCSIICDAGGPPVPITNN</sequence>
<dbReference type="Proteomes" id="UP000664144">
    <property type="component" value="Unassembled WGS sequence"/>
</dbReference>
<evidence type="ECO:0008006" key="4">
    <source>
        <dbReference type="Google" id="ProtNLM"/>
    </source>
</evidence>
<feature type="compositionally biased region" description="Basic and acidic residues" evidence="1">
    <location>
        <begin position="695"/>
        <end position="713"/>
    </location>
</feature>
<evidence type="ECO:0000313" key="2">
    <source>
        <dbReference type="EMBL" id="MBO0361136.1"/>
    </source>
</evidence>
<evidence type="ECO:0000313" key="3">
    <source>
        <dbReference type="Proteomes" id="UP000664144"/>
    </source>
</evidence>
<comment type="caution">
    <text evidence="2">The sequence shown here is derived from an EMBL/GenBank/DDBJ whole genome shotgun (WGS) entry which is preliminary data.</text>
</comment>
<gene>
    <name evidence="2" type="ORF">J0X19_24470</name>
</gene>
<proteinExistence type="predicted"/>
<evidence type="ECO:0000256" key="1">
    <source>
        <dbReference type="SAM" id="MobiDB-lite"/>
    </source>
</evidence>
<keyword evidence="3" id="KW-1185">Reference proteome</keyword>
<feature type="region of interest" description="Disordered" evidence="1">
    <location>
        <begin position="691"/>
        <end position="726"/>
    </location>
</feature>
<accession>A0A939JDD4</accession>
<protein>
    <recommendedName>
        <fullName evidence="4">PA14 domain-containing protein</fullName>
    </recommendedName>
</protein>
<name>A0A939JDD4_9BACT</name>
<dbReference type="RefSeq" id="WP_206987037.1">
    <property type="nucleotide sequence ID" value="NZ_JAFLQZ010000034.1"/>
</dbReference>